<dbReference type="GeneID" id="112465531"/>
<dbReference type="RefSeq" id="XP_024888870.1">
    <property type="nucleotide sequence ID" value="XM_025033102.1"/>
</dbReference>
<evidence type="ECO:0000256" key="1">
    <source>
        <dbReference type="SAM" id="MobiDB-lite"/>
    </source>
</evidence>
<keyword evidence="2" id="KW-1185">Reference proteome</keyword>
<evidence type="ECO:0000313" key="2">
    <source>
        <dbReference type="Proteomes" id="UP000504618"/>
    </source>
</evidence>
<accession>A0A6J1R7S0</accession>
<gene>
    <name evidence="3" type="primary">LOC112465531</name>
</gene>
<protein>
    <submittedName>
        <fullName evidence="3">Uncharacterized protein LOC112465531</fullName>
    </submittedName>
</protein>
<dbReference type="Proteomes" id="UP000504618">
    <property type="component" value="Unplaced"/>
</dbReference>
<name>A0A6J1R7S0_9HYME</name>
<organism evidence="2 3">
    <name type="scientific">Temnothorax curvispinosus</name>
    <dbReference type="NCBI Taxonomy" id="300111"/>
    <lineage>
        <taxon>Eukaryota</taxon>
        <taxon>Metazoa</taxon>
        <taxon>Ecdysozoa</taxon>
        <taxon>Arthropoda</taxon>
        <taxon>Hexapoda</taxon>
        <taxon>Insecta</taxon>
        <taxon>Pterygota</taxon>
        <taxon>Neoptera</taxon>
        <taxon>Endopterygota</taxon>
        <taxon>Hymenoptera</taxon>
        <taxon>Apocrita</taxon>
        <taxon>Aculeata</taxon>
        <taxon>Formicoidea</taxon>
        <taxon>Formicidae</taxon>
        <taxon>Myrmicinae</taxon>
        <taxon>Temnothorax</taxon>
    </lineage>
</organism>
<evidence type="ECO:0000313" key="3">
    <source>
        <dbReference type="RefSeq" id="XP_024888870.1"/>
    </source>
</evidence>
<sequence>MQFLIPHIRHKLNRTSNFHNKQLQISPASLGSPSNLACPSNLASPSNSGNSVLKSARETDKNTIKCTAIESLPLQNADFILPENPSSASLLTQTPSSEIIVVSTNDSSHLETLSSSSCEQIKSMSTNESESKKYSSSMKSKRKVPTTDKFYTKRKKELESCSARMSEASECMKETLTAVTQSLKEPSGSDDLQYFACLLPIFKNLNDDQKTECLQTLLNAMIEFGKKKQRC</sequence>
<dbReference type="AlphaFoldDB" id="A0A6J1R7S0"/>
<proteinExistence type="predicted"/>
<feature type="region of interest" description="Disordered" evidence="1">
    <location>
        <begin position="118"/>
        <end position="139"/>
    </location>
</feature>
<reference evidence="3" key="1">
    <citation type="submission" date="2025-08" db="UniProtKB">
        <authorList>
            <consortium name="RefSeq"/>
        </authorList>
    </citation>
    <scope>IDENTIFICATION</scope>
    <source>
        <tissue evidence="3">Whole body</tissue>
    </source>
</reference>
<feature type="compositionally biased region" description="Polar residues" evidence="1">
    <location>
        <begin position="118"/>
        <end position="128"/>
    </location>
</feature>